<gene>
    <name evidence="2" type="ORF">FYJ62_00710</name>
</gene>
<organism evidence="2 3">
    <name type="scientific">Lactobacillus porci</name>
    <dbReference type="NCBI Taxonomy" id="2012477"/>
    <lineage>
        <taxon>Bacteria</taxon>
        <taxon>Bacillati</taxon>
        <taxon>Bacillota</taxon>
        <taxon>Bacilli</taxon>
        <taxon>Lactobacillales</taxon>
        <taxon>Lactobacillaceae</taxon>
        <taxon>Lactobacillus</taxon>
    </lineage>
</organism>
<keyword evidence="1" id="KW-1133">Transmembrane helix</keyword>
<dbReference type="AlphaFoldDB" id="A0A6A8M942"/>
<name>A0A6A8M942_9LACO</name>
<dbReference type="OrthoDB" id="9922631at2"/>
<evidence type="ECO:0000313" key="3">
    <source>
        <dbReference type="Proteomes" id="UP000438120"/>
    </source>
</evidence>
<keyword evidence="3" id="KW-1185">Reference proteome</keyword>
<sequence>MKESQLEKKEEKDNEKQAEFAYLTDSELAELINAAERDLVAPPPDLADQVLAQTKEIETEKIKEKTAKKTISLARYQRIKVQVIAACAAACLLLLAGQLLPKNWQNSLEFLESDKISQIAKQNQFTKKLNSTRIDLPDEKVKAERSK</sequence>
<dbReference type="Proteomes" id="UP000438120">
    <property type="component" value="Unassembled WGS sequence"/>
</dbReference>
<reference evidence="2 3" key="1">
    <citation type="submission" date="2019-08" db="EMBL/GenBank/DDBJ databases">
        <title>In-depth cultivation of the pig gut microbiome towards novel bacterial diversity and tailored functional studies.</title>
        <authorList>
            <person name="Wylensek D."/>
            <person name="Hitch T.C.A."/>
            <person name="Clavel T."/>
        </authorList>
    </citation>
    <scope>NUCLEOTIDE SEQUENCE [LARGE SCALE GENOMIC DNA]</scope>
    <source>
        <strain evidence="2 3">Bifido-178-WT-2B</strain>
    </source>
</reference>
<feature type="transmembrane region" description="Helical" evidence="1">
    <location>
        <begin position="81"/>
        <end position="100"/>
    </location>
</feature>
<proteinExistence type="predicted"/>
<keyword evidence="1" id="KW-0812">Transmembrane</keyword>
<protein>
    <submittedName>
        <fullName evidence="2">Uncharacterized protein</fullName>
    </submittedName>
</protein>
<evidence type="ECO:0000313" key="2">
    <source>
        <dbReference type="EMBL" id="MST86208.1"/>
    </source>
</evidence>
<accession>A0A6A8M942</accession>
<comment type="caution">
    <text evidence="2">The sequence shown here is derived from an EMBL/GenBank/DDBJ whole genome shotgun (WGS) entry which is preliminary data.</text>
</comment>
<keyword evidence="1" id="KW-0472">Membrane</keyword>
<evidence type="ECO:0000256" key="1">
    <source>
        <dbReference type="SAM" id="Phobius"/>
    </source>
</evidence>
<dbReference type="EMBL" id="VUMX01000001">
    <property type="protein sequence ID" value="MST86208.1"/>
    <property type="molecule type" value="Genomic_DNA"/>
</dbReference>
<dbReference type="RefSeq" id="WP_154546864.1">
    <property type="nucleotide sequence ID" value="NZ_VUMX01000001.1"/>
</dbReference>